<evidence type="ECO:0000313" key="6">
    <source>
        <dbReference type="EMBL" id="MBB1486273.1"/>
    </source>
</evidence>
<dbReference type="InterPro" id="IPR050706">
    <property type="entry name" value="Cyclic-di-GMP_PDE-like"/>
</dbReference>
<dbReference type="Pfam" id="PF13185">
    <property type="entry name" value="GAF_2"/>
    <property type="match status" value="1"/>
</dbReference>
<sequence length="742" mass="83372">MASDSGVQTQHFSDSSASGHSADQSVSSANNVPVTTDQQEQILEIQQTIFGMVAQNSPYTEVLDRLCQMAEKLLPNSVASIMLLNKDTGNMNVLSAPSVPTEGHQALNGLVPSPKAGSCGTAVYHNKAVYVTDTYTDERWSQMRDIAYDFNLCSCWSVPVKDSEGQAIGSFALSSFEHREPSAFHKRVMGISSDIVSIVLSRQKQISAYKKQKKRLQLLGIAIENASEGMVITDADNRIVEVNRYFEQATGYCFDDVEGKNPSHFSSGLQDKNFYQRMWQELSSQDTWSGEIVNRRKDGSLLHQWLSLSIIRNADGKIQNYVAVFNDLSELKRERDKRLRSLGLDSLTGLPNKSALQEALSGCDKKCSLLVLNVNNFSLINSAYGLDFADRLLVAITVQLKVLLPGAQLYRLNADEFAAHYLSDVALDETFKRVRQYFFLNQIKVDDLSFNISFTFGGANGCSDLMRKSLLAIKQAKLAGRGRFHLYSHESDEVEQNQRLEYMHWNALLYRALNENCLVPYFQGIRDNHSGKIRHYETLIRMHIDDKVYGPFQFLNAAKLSGLLPALTRLMIDRSFEVMSRHDCTFSINITEDDLSQQFLIDYLGKKSAQYGIEPNRVTLEILEGVSSSGKDNNVDQLTELKQLGYKLAIDDFGTEYSNFERILELDVDSIKIDAKYIKNIDRDKTSYEIARAIVFFAQNAGIPVVAEFVHSEAVQEVVESLGINYSQGYLFSEPQCSINTD</sequence>
<dbReference type="SMART" id="SM00091">
    <property type="entry name" value="PAS"/>
    <property type="match status" value="1"/>
</dbReference>
<dbReference type="Gene3D" id="3.30.450.20">
    <property type="entry name" value="PAS domain"/>
    <property type="match status" value="1"/>
</dbReference>
<evidence type="ECO:0000259" key="3">
    <source>
        <dbReference type="PROSITE" id="PS50113"/>
    </source>
</evidence>
<dbReference type="EMBL" id="JACJFM010000006">
    <property type="protein sequence ID" value="MBB1486273.1"/>
    <property type="molecule type" value="Genomic_DNA"/>
</dbReference>
<dbReference type="SUPFAM" id="SSF141868">
    <property type="entry name" value="EAL domain-like"/>
    <property type="match status" value="1"/>
</dbReference>
<evidence type="ECO:0000256" key="1">
    <source>
        <dbReference type="SAM" id="MobiDB-lite"/>
    </source>
</evidence>
<dbReference type="InterPro" id="IPR035965">
    <property type="entry name" value="PAS-like_dom_sf"/>
</dbReference>
<dbReference type="AlphaFoldDB" id="A0A839ILJ1"/>
<dbReference type="CDD" id="cd00130">
    <property type="entry name" value="PAS"/>
    <property type="match status" value="1"/>
</dbReference>
<dbReference type="NCBIfam" id="TIGR00229">
    <property type="entry name" value="sensory_box"/>
    <property type="match status" value="1"/>
</dbReference>
<dbReference type="InterPro" id="IPR043128">
    <property type="entry name" value="Rev_trsase/Diguanyl_cyclase"/>
</dbReference>
<dbReference type="Pfam" id="PF13426">
    <property type="entry name" value="PAS_9"/>
    <property type="match status" value="1"/>
</dbReference>
<dbReference type="SMART" id="SM00086">
    <property type="entry name" value="PAC"/>
    <property type="match status" value="1"/>
</dbReference>
<dbReference type="PROSITE" id="PS50112">
    <property type="entry name" value="PAS"/>
    <property type="match status" value="1"/>
</dbReference>
<dbReference type="RefSeq" id="WP_182808053.1">
    <property type="nucleotide sequence ID" value="NZ_JACJFM010000006.1"/>
</dbReference>
<dbReference type="SMART" id="SM00267">
    <property type="entry name" value="GGDEF"/>
    <property type="match status" value="1"/>
</dbReference>
<dbReference type="Proteomes" id="UP000565262">
    <property type="component" value="Unassembled WGS sequence"/>
</dbReference>
<dbReference type="SUPFAM" id="SSF55781">
    <property type="entry name" value="GAF domain-like"/>
    <property type="match status" value="1"/>
</dbReference>
<accession>A0A839ILJ1</accession>
<evidence type="ECO:0000259" key="5">
    <source>
        <dbReference type="PROSITE" id="PS50887"/>
    </source>
</evidence>
<dbReference type="InterPro" id="IPR029016">
    <property type="entry name" value="GAF-like_dom_sf"/>
</dbReference>
<dbReference type="InterPro" id="IPR001633">
    <property type="entry name" value="EAL_dom"/>
</dbReference>
<dbReference type="PROSITE" id="PS50113">
    <property type="entry name" value="PAC"/>
    <property type="match status" value="1"/>
</dbReference>
<dbReference type="PROSITE" id="PS50883">
    <property type="entry name" value="EAL"/>
    <property type="match status" value="1"/>
</dbReference>
<feature type="domain" description="EAL" evidence="4">
    <location>
        <begin position="502"/>
        <end position="742"/>
    </location>
</feature>
<feature type="region of interest" description="Disordered" evidence="1">
    <location>
        <begin position="1"/>
        <end position="31"/>
    </location>
</feature>
<dbReference type="CDD" id="cd01948">
    <property type="entry name" value="EAL"/>
    <property type="match status" value="1"/>
</dbReference>
<feature type="domain" description="PAC" evidence="3">
    <location>
        <begin position="286"/>
        <end position="340"/>
    </location>
</feature>
<proteinExistence type="predicted"/>
<dbReference type="PANTHER" id="PTHR33121">
    <property type="entry name" value="CYCLIC DI-GMP PHOSPHODIESTERASE PDEF"/>
    <property type="match status" value="1"/>
</dbReference>
<dbReference type="GO" id="GO:0071111">
    <property type="term" value="F:cyclic-guanylate-specific phosphodiesterase activity"/>
    <property type="evidence" value="ECO:0007669"/>
    <property type="project" value="InterPro"/>
</dbReference>
<name>A0A839ILJ1_9GAMM</name>
<reference evidence="6 7" key="1">
    <citation type="submission" date="2020-08" db="EMBL/GenBank/DDBJ databases">
        <title>Oceanospirillum sp. nov. isolated from marine sediment.</title>
        <authorList>
            <person name="Ji X."/>
        </authorList>
    </citation>
    <scope>NUCLEOTIDE SEQUENCE [LARGE SCALE GENOMIC DNA]</scope>
    <source>
        <strain evidence="6 7">D5</strain>
    </source>
</reference>
<dbReference type="CDD" id="cd01949">
    <property type="entry name" value="GGDEF"/>
    <property type="match status" value="1"/>
</dbReference>
<organism evidence="6 7">
    <name type="scientific">Oceanospirillum sediminis</name>
    <dbReference type="NCBI Taxonomy" id="2760088"/>
    <lineage>
        <taxon>Bacteria</taxon>
        <taxon>Pseudomonadati</taxon>
        <taxon>Pseudomonadota</taxon>
        <taxon>Gammaproteobacteria</taxon>
        <taxon>Oceanospirillales</taxon>
        <taxon>Oceanospirillaceae</taxon>
        <taxon>Oceanospirillum</taxon>
    </lineage>
</organism>
<dbReference type="SMART" id="SM00052">
    <property type="entry name" value="EAL"/>
    <property type="match status" value="1"/>
</dbReference>
<dbReference type="SUPFAM" id="SSF55073">
    <property type="entry name" value="Nucleotide cyclase"/>
    <property type="match status" value="1"/>
</dbReference>
<comment type="caution">
    <text evidence="6">The sequence shown here is derived from an EMBL/GenBank/DDBJ whole genome shotgun (WGS) entry which is preliminary data.</text>
</comment>
<dbReference type="InterPro" id="IPR001610">
    <property type="entry name" value="PAC"/>
</dbReference>
<dbReference type="InterPro" id="IPR000700">
    <property type="entry name" value="PAS-assoc_C"/>
</dbReference>
<feature type="domain" description="PAS" evidence="2">
    <location>
        <begin position="215"/>
        <end position="261"/>
    </location>
</feature>
<evidence type="ECO:0000259" key="4">
    <source>
        <dbReference type="PROSITE" id="PS50883"/>
    </source>
</evidence>
<dbReference type="InterPro" id="IPR000160">
    <property type="entry name" value="GGDEF_dom"/>
</dbReference>
<dbReference type="InterPro" id="IPR003018">
    <property type="entry name" value="GAF"/>
</dbReference>
<protein>
    <submittedName>
        <fullName evidence="6">EAL domain-containing protein</fullName>
    </submittedName>
</protein>
<dbReference type="Pfam" id="PF00990">
    <property type="entry name" value="GGDEF"/>
    <property type="match status" value="1"/>
</dbReference>
<dbReference type="Gene3D" id="3.30.450.40">
    <property type="match status" value="1"/>
</dbReference>
<evidence type="ECO:0000259" key="2">
    <source>
        <dbReference type="PROSITE" id="PS50112"/>
    </source>
</evidence>
<dbReference type="Gene3D" id="3.20.20.450">
    <property type="entry name" value="EAL domain"/>
    <property type="match status" value="1"/>
</dbReference>
<dbReference type="Gene3D" id="3.30.70.270">
    <property type="match status" value="1"/>
</dbReference>
<dbReference type="Pfam" id="PF00563">
    <property type="entry name" value="EAL"/>
    <property type="match status" value="1"/>
</dbReference>
<dbReference type="PROSITE" id="PS50887">
    <property type="entry name" value="GGDEF"/>
    <property type="match status" value="1"/>
</dbReference>
<dbReference type="InterPro" id="IPR035919">
    <property type="entry name" value="EAL_sf"/>
</dbReference>
<keyword evidence="7" id="KW-1185">Reference proteome</keyword>
<gene>
    <name evidence="6" type="ORF">H4O21_06595</name>
</gene>
<evidence type="ECO:0000313" key="7">
    <source>
        <dbReference type="Proteomes" id="UP000565262"/>
    </source>
</evidence>
<dbReference type="InterPro" id="IPR000014">
    <property type="entry name" value="PAS"/>
</dbReference>
<dbReference type="SUPFAM" id="SSF55785">
    <property type="entry name" value="PYP-like sensor domain (PAS domain)"/>
    <property type="match status" value="1"/>
</dbReference>
<dbReference type="PANTHER" id="PTHR33121:SF71">
    <property type="entry name" value="OXYGEN SENSOR PROTEIN DOSP"/>
    <property type="match status" value="1"/>
</dbReference>
<dbReference type="InterPro" id="IPR029787">
    <property type="entry name" value="Nucleotide_cyclase"/>
</dbReference>
<feature type="domain" description="GGDEF" evidence="5">
    <location>
        <begin position="365"/>
        <end position="489"/>
    </location>
</feature>